<dbReference type="InterPro" id="IPR025419">
    <property type="entry name" value="DUF4142"/>
</dbReference>
<gene>
    <name evidence="3" type="ORF">GHJ91_32355</name>
</gene>
<name>A0A6G1WV22_9HYPH</name>
<evidence type="ECO:0000256" key="1">
    <source>
        <dbReference type="SAM" id="SignalP"/>
    </source>
</evidence>
<protein>
    <submittedName>
        <fullName evidence="3">DUF4142 domain-containing protein</fullName>
    </submittedName>
</protein>
<dbReference type="PANTHER" id="PTHR38593">
    <property type="entry name" value="BLR2558 PROTEIN"/>
    <property type="match status" value="1"/>
</dbReference>
<comment type="caution">
    <text evidence="3">The sequence shown here is derived from an EMBL/GenBank/DDBJ whole genome shotgun (WGS) entry which is preliminary data.</text>
</comment>
<evidence type="ECO:0000313" key="3">
    <source>
        <dbReference type="EMBL" id="MQW73610.1"/>
    </source>
</evidence>
<feature type="signal peptide" evidence="1">
    <location>
        <begin position="1"/>
        <end position="21"/>
    </location>
</feature>
<dbReference type="RefSeq" id="WP_127587280.1">
    <property type="nucleotide sequence ID" value="NZ_RPJX01000039.1"/>
</dbReference>
<accession>A0A6G1WV22</accession>
<sequence length="163" mass="17621">MRMMKIAVAAAFLAGAPYVYAQQISSEEFVTMAASSDTFEIQSSQLAMQNSKQDSVRQFAEMMVADHTKASQELKAAAGEAKITVPTQMVEKHAAELDKLKNAQGDQFDAAYVQAQLAAHQEALKLLQSYAQDGDSEQLKAHAAKTAPVVQGHLEHAQKLRGG</sequence>
<dbReference type="AlphaFoldDB" id="A0A6G1WV22"/>
<dbReference type="PANTHER" id="PTHR38593:SF1">
    <property type="entry name" value="BLR2558 PROTEIN"/>
    <property type="match status" value="1"/>
</dbReference>
<dbReference type="InterPro" id="IPR012347">
    <property type="entry name" value="Ferritin-like"/>
</dbReference>
<keyword evidence="1" id="KW-0732">Signal</keyword>
<organism evidence="3">
    <name type="scientific">Sinorhizobium medicae</name>
    <dbReference type="NCBI Taxonomy" id="110321"/>
    <lineage>
        <taxon>Bacteria</taxon>
        <taxon>Pseudomonadati</taxon>
        <taxon>Pseudomonadota</taxon>
        <taxon>Alphaproteobacteria</taxon>
        <taxon>Hyphomicrobiales</taxon>
        <taxon>Rhizobiaceae</taxon>
        <taxon>Sinorhizobium/Ensifer group</taxon>
        <taxon>Sinorhizobium</taxon>
    </lineage>
</organism>
<evidence type="ECO:0000259" key="2">
    <source>
        <dbReference type="Pfam" id="PF13628"/>
    </source>
</evidence>
<dbReference type="Pfam" id="PF13628">
    <property type="entry name" value="DUF4142"/>
    <property type="match status" value="1"/>
</dbReference>
<dbReference type="Gene3D" id="1.20.1260.10">
    <property type="match status" value="1"/>
</dbReference>
<dbReference type="EMBL" id="WISB01000217">
    <property type="protein sequence ID" value="MQW73610.1"/>
    <property type="molecule type" value="Genomic_DNA"/>
</dbReference>
<proteinExistence type="predicted"/>
<feature type="domain" description="DUF4142" evidence="2">
    <location>
        <begin position="26"/>
        <end position="160"/>
    </location>
</feature>
<reference evidence="3" key="1">
    <citation type="journal article" date="2013" name="Genome Biol.">
        <title>Comparative genomics of the core and accessory genomes of 48 Sinorhizobium strains comprising five genospecies.</title>
        <authorList>
            <person name="Sugawara M."/>
            <person name="Epstein B."/>
            <person name="Badgley B.D."/>
            <person name="Unno T."/>
            <person name="Xu L."/>
            <person name="Reese J."/>
            <person name="Gyaneshwar P."/>
            <person name="Denny R."/>
            <person name="Mudge J."/>
            <person name="Bharti A.K."/>
            <person name="Farmer A.D."/>
            <person name="May G.D."/>
            <person name="Woodward J.E."/>
            <person name="Medigue C."/>
            <person name="Vallenet D."/>
            <person name="Lajus A."/>
            <person name="Rouy Z."/>
            <person name="Martinez-Vaz B."/>
            <person name="Tiffin P."/>
            <person name="Young N.D."/>
            <person name="Sadowsky M.J."/>
        </authorList>
    </citation>
    <scope>NUCLEOTIDE SEQUENCE</scope>
    <source>
        <strain evidence="3">M1</strain>
    </source>
</reference>
<feature type="chain" id="PRO_5026170116" evidence="1">
    <location>
        <begin position="22"/>
        <end position="163"/>
    </location>
</feature>